<proteinExistence type="predicted"/>
<accession>A0A660E2T1</accession>
<dbReference type="AlphaFoldDB" id="A0A660E2T1"/>
<feature type="region of interest" description="Disordered" evidence="1">
    <location>
        <begin position="27"/>
        <end position="50"/>
    </location>
</feature>
<gene>
    <name evidence="2" type="ORF">MUDAN_MDHGFNIF_01181</name>
</gene>
<sequence>MMPVKRVAVAESAIERKLLNGPLRARLTNWSSSSSSTSRRKGKRQFPGMC</sequence>
<dbReference type="Proteomes" id="UP000289996">
    <property type="component" value="Unassembled WGS sequence"/>
</dbReference>
<evidence type="ECO:0000313" key="3">
    <source>
        <dbReference type="Proteomes" id="UP000289996"/>
    </source>
</evidence>
<dbReference type="EMBL" id="UYIG01000152">
    <property type="protein sequence ID" value="VDG29646.1"/>
    <property type="molecule type" value="Genomic_DNA"/>
</dbReference>
<evidence type="ECO:0000256" key="1">
    <source>
        <dbReference type="SAM" id="MobiDB-lite"/>
    </source>
</evidence>
<keyword evidence="3" id="KW-1185">Reference proteome</keyword>
<reference evidence="2 3" key="1">
    <citation type="submission" date="2018-11" db="EMBL/GenBank/DDBJ databases">
        <authorList>
            <person name="Wuyts S."/>
        </authorList>
    </citation>
    <scope>NUCLEOTIDE SEQUENCE [LARGE SCALE GENOMIC DNA]</scope>
    <source>
        <strain evidence="2">Lactobacillus mudanjiangensis AMBF249</strain>
    </source>
</reference>
<protein>
    <submittedName>
        <fullName evidence="2">Uncharacterized protein</fullName>
    </submittedName>
</protein>
<name>A0A660E2T1_9LACO</name>
<organism evidence="2 3">
    <name type="scientific">Lactiplantibacillus mudanjiangensis</name>
    <dbReference type="NCBI Taxonomy" id="1296538"/>
    <lineage>
        <taxon>Bacteria</taxon>
        <taxon>Bacillati</taxon>
        <taxon>Bacillota</taxon>
        <taxon>Bacilli</taxon>
        <taxon>Lactobacillales</taxon>
        <taxon>Lactobacillaceae</taxon>
        <taxon>Lactiplantibacillus</taxon>
    </lineage>
</organism>
<evidence type="ECO:0000313" key="2">
    <source>
        <dbReference type="EMBL" id="VDG29646.1"/>
    </source>
</evidence>